<dbReference type="AlphaFoldDB" id="A0A8T2AQK4"/>
<evidence type="ECO:0000259" key="1">
    <source>
        <dbReference type="Pfam" id="PF13966"/>
    </source>
</evidence>
<keyword evidence="2" id="KW-0808">Transferase</keyword>
<organism evidence="2 3">
    <name type="scientific">Arabidopsis thaliana x Arabidopsis arenosa</name>
    <dbReference type="NCBI Taxonomy" id="1240361"/>
    <lineage>
        <taxon>Eukaryota</taxon>
        <taxon>Viridiplantae</taxon>
        <taxon>Streptophyta</taxon>
        <taxon>Embryophyta</taxon>
        <taxon>Tracheophyta</taxon>
        <taxon>Spermatophyta</taxon>
        <taxon>Magnoliopsida</taxon>
        <taxon>eudicotyledons</taxon>
        <taxon>Gunneridae</taxon>
        <taxon>Pentapetalae</taxon>
        <taxon>rosids</taxon>
        <taxon>malvids</taxon>
        <taxon>Brassicales</taxon>
        <taxon>Brassicaceae</taxon>
        <taxon>Camelineae</taxon>
        <taxon>Arabidopsis</taxon>
    </lineage>
</organism>
<keyword evidence="2" id="KW-0695">RNA-directed DNA polymerase</keyword>
<keyword evidence="3" id="KW-1185">Reference proteome</keyword>
<feature type="domain" description="Reverse transcriptase zinc-binding" evidence="1">
    <location>
        <begin position="109"/>
        <end position="193"/>
    </location>
</feature>
<dbReference type="EMBL" id="JAEFBK010000008">
    <property type="protein sequence ID" value="KAG7576383.1"/>
    <property type="molecule type" value="Genomic_DNA"/>
</dbReference>
<keyword evidence="2" id="KW-0548">Nucleotidyltransferase</keyword>
<proteinExistence type="predicted"/>
<evidence type="ECO:0000313" key="3">
    <source>
        <dbReference type="Proteomes" id="UP000694240"/>
    </source>
</evidence>
<accession>A0A8T2AQK4</accession>
<name>A0A8T2AQK4_9BRAS</name>
<evidence type="ECO:0000313" key="2">
    <source>
        <dbReference type="EMBL" id="KAG7576383.1"/>
    </source>
</evidence>
<reference evidence="2 3" key="1">
    <citation type="submission" date="2020-12" db="EMBL/GenBank/DDBJ databases">
        <title>Concerted genomic and epigenomic changes stabilize Arabidopsis allopolyploids.</title>
        <authorList>
            <person name="Chen Z."/>
        </authorList>
    </citation>
    <scope>NUCLEOTIDE SEQUENCE [LARGE SCALE GENOMIC DNA]</scope>
    <source>
        <strain evidence="2">Allo738</strain>
        <tissue evidence="2">Leaf</tissue>
    </source>
</reference>
<dbReference type="InterPro" id="IPR026960">
    <property type="entry name" value="RVT-Znf"/>
</dbReference>
<gene>
    <name evidence="2" type="ORF">ISN45_Aa03g007730</name>
</gene>
<dbReference type="Pfam" id="PF13966">
    <property type="entry name" value="zf-RVT"/>
    <property type="match status" value="1"/>
</dbReference>
<dbReference type="GO" id="GO:0003964">
    <property type="term" value="F:RNA-directed DNA polymerase activity"/>
    <property type="evidence" value="ECO:0007669"/>
    <property type="project" value="UniProtKB-KW"/>
</dbReference>
<comment type="caution">
    <text evidence="2">The sequence shown here is derived from an EMBL/GenBank/DDBJ whole genome shotgun (WGS) entry which is preliminary data.</text>
</comment>
<sequence>MLLNLRPLAERFIKCKVGNGLKASFWHDSWTSLGPLIKKLGDFGTRSLRIPLSARVVDAHTVAGWKLPLSRSAHAQSILNHLSSLPPPTSDLADDSYSWCVGDAQGHGFSSAKTWDSIRPREAEKRWAKSVWFKGAVPKHAFNMWVSQLNRLPTRQRLFSRGQIQVAECCLCSFATESRDHLLLTCDFSSQLWKMVFSRICPRQRLFCSWTELLSWIRASTPSAPALLRRITGQALIYSIWRQRNNILHNSQRIAPPVIFKLVDREIRNIISSRRLRKKWRNLMLLWIR</sequence>
<protein>
    <submittedName>
        <fullName evidence="2">Reverse transcriptase zinc-binding domain</fullName>
    </submittedName>
</protein>
<dbReference type="Proteomes" id="UP000694240">
    <property type="component" value="Chromosome 8"/>
</dbReference>